<organism evidence="2 3">
    <name type="scientific">Sphaerosporella brunnea</name>
    <dbReference type="NCBI Taxonomy" id="1250544"/>
    <lineage>
        <taxon>Eukaryota</taxon>
        <taxon>Fungi</taxon>
        <taxon>Dikarya</taxon>
        <taxon>Ascomycota</taxon>
        <taxon>Pezizomycotina</taxon>
        <taxon>Pezizomycetes</taxon>
        <taxon>Pezizales</taxon>
        <taxon>Pyronemataceae</taxon>
        <taxon>Sphaerosporella</taxon>
    </lineage>
</organism>
<dbReference type="InParanoid" id="A0A5J5F6H2"/>
<gene>
    <name evidence="2" type="ORF">FN846DRAFT_903649</name>
</gene>
<reference evidence="2 3" key="1">
    <citation type="submission" date="2019-09" db="EMBL/GenBank/DDBJ databases">
        <title>Draft genome of the ectomycorrhizal ascomycete Sphaerosporella brunnea.</title>
        <authorList>
            <consortium name="DOE Joint Genome Institute"/>
            <person name="Benucci G.M."/>
            <person name="Marozzi G."/>
            <person name="Antonielli L."/>
            <person name="Sanchez S."/>
            <person name="Marco P."/>
            <person name="Wang X."/>
            <person name="Falini L.B."/>
            <person name="Barry K."/>
            <person name="Haridas S."/>
            <person name="Lipzen A."/>
            <person name="Labutti K."/>
            <person name="Grigoriev I.V."/>
            <person name="Murat C."/>
            <person name="Martin F."/>
            <person name="Albertini E."/>
            <person name="Donnini D."/>
            <person name="Bonito G."/>
        </authorList>
    </citation>
    <scope>NUCLEOTIDE SEQUENCE [LARGE SCALE GENOMIC DNA]</scope>
    <source>
        <strain evidence="2 3">Sb_GMNB300</strain>
    </source>
</reference>
<feature type="region of interest" description="Disordered" evidence="1">
    <location>
        <begin position="81"/>
        <end position="138"/>
    </location>
</feature>
<feature type="compositionally biased region" description="Basic and acidic residues" evidence="1">
    <location>
        <begin position="107"/>
        <end position="116"/>
    </location>
</feature>
<accession>A0A5J5F6H2</accession>
<sequence length="138" mass="14594">MSAVPVSSGSGIDHRFGQRAAAPSLADEEDDVMQAFHKKINAFYEAAGSRTPSGQRSSPYMAFPHKRRIIFREQVAGKQSMDAIEDYDSGTEADTESDVEGTAGDGTEIHSDHDAPEGADSAAEAVLNSSSGLSDLSE</sequence>
<keyword evidence="3" id="KW-1185">Reference proteome</keyword>
<evidence type="ECO:0000256" key="1">
    <source>
        <dbReference type="SAM" id="MobiDB-lite"/>
    </source>
</evidence>
<dbReference type="AlphaFoldDB" id="A0A5J5F6H2"/>
<protein>
    <submittedName>
        <fullName evidence="2">Uncharacterized protein</fullName>
    </submittedName>
</protein>
<feature type="compositionally biased region" description="Acidic residues" evidence="1">
    <location>
        <begin position="83"/>
        <end position="99"/>
    </location>
</feature>
<feature type="compositionally biased region" description="Polar residues" evidence="1">
    <location>
        <begin position="1"/>
        <end position="10"/>
    </location>
</feature>
<dbReference type="EMBL" id="VXIS01000025">
    <property type="protein sequence ID" value="KAA8912302.1"/>
    <property type="molecule type" value="Genomic_DNA"/>
</dbReference>
<proteinExistence type="predicted"/>
<feature type="compositionally biased region" description="Polar residues" evidence="1">
    <location>
        <begin position="127"/>
        <end position="138"/>
    </location>
</feature>
<comment type="caution">
    <text evidence="2">The sequence shown here is derived from an EMBL/GenBank/DDBJ whole genome shotgun (WGS) entry which is preliminary data.</text>
</comment>
<feature type="region of interest" description="Disordered" evidence="1">
    <location>
        <begin position="1"/>
        <end position="25"/>
    </location>
</feature>
<name>A0A5J5F6H2_9PEZI</name>
<dbReference type="Proteomes" id="UP000326924">
    <property type="component" value="Unassembled WGS sequence"/>
</dbReference>
<evidence type="ECO:0000313" key="2">
    <source>
        <dbReference type="EMBL" id="KAA8912302.1"/>
    </source>
</evidence>
<evidence type="ECO:0000313" key="3">
    <source>
        <dbReference type="Proteomes" id="UP000326924"/>
    </source>
</evidence>